<accession>A0A8J4T5I4</accession>
<organism evidence="1 2">
    <name type="scientific">Paragonimus heterotremus</name>
    <dbReference type="NCBI Taxonomy" id="100268"/>
    <lineage>
        <taxon>Eukaryota</taxon>
        <taxon>Metazoa</taxon>
        <taxon>Spiralia</taxon>
        <taxon>Lophotrochozoa</taxon>
        <taxon>Platyhelminthes</taxon>
        <taxon>Trematoda</taxon>
        <taxon>Digenea</taxon>
        <taxon>Plagiorchiida</taxon>
        <taxon>Troglotremata</taxon>
        <taxon>Troglotrematidae</taxon>
        <taxon>Paragonimus</taxon>
    </lineage>
</organism>
<dbReference type="EMBL" id="LUCH01000491">
    <property type="protein sequence ID" value="KAF5405005.1"/>
    <property type="molecule type" value="Genomic_DNA"/>
</dbReference>
<dbReference type="Proteomes" id="UP000748531">
    <property type="component" value="Unassembled WGS sequence"/>
</dbReference>
<evidence type="ECO:0000313" key="2">
    <source>
        <dbReference type="Proteomes" id="UP000748531"/>
    </source>
</evidence>
<dbReference type="AlphaFoldDB" id="A0A8J4T5I4"/>
<dbReference type="OrthoDB" id="10275817at2759"/>
<reference evidence="1" key="1">
    <citation type="submission" date="2019-05" db="EMBL/GenBank/DDBJ databases">
        <title>Annotation for the trematode Paragonimus heterotremus.</title>
        <authorList>
            <person name="Choi Y.-J."/>
        </authorList>
    </citation>
    <scope>NUCLEOTIDE SEQUENCE</scope>
    <source>
        <strain evidence="1">LC</strain>
    </source>
</reference>
<proteinExistence type="predicted"/>
<evidence type="ECO:0000313" key="1">
    <source>
        <dbReference type="EMBL" id="KAF5405005.1"/>
    </source>
</evidence>
<gene>
    <name evidence="1" type="ORF">PHET_01558</name>
</gene>
<name>A0A8J4T5I4_9TREM</name>
<protein>
    <submittedName>
        <fullName evidence="1">Uncharacterized protein</fullName>
    </submittedName>
</protein>
<comment type="caution">
    <text evidence="1">The sequence shown here is derived from an EMBL/GenBank/DDBJ whole genome shotgun (WGS) entry which is preliminary data.</text>
</comment>
<sequence>MQCIHFSPRKLFLHLDIPEVSINECQQWMRTFRINPCIVAYFCARENSLCTTAYGECLSTGSTNLINDCLPTARCLVSENNCSRSTTCSRLAAHILTTSCEQTYCDRGDQTCMLSNNLCGDIWLRNEPPCVWHSLCAYLGMQCEPFSSECNPPGWMTVLWEKVFGSTR</sequence>
<keyword evidence="2" id="KW-1185">Reference proteome</keyword>